<dbReference type="PANTHER" id="PTHR11441">
    <property type="entry name" value="THYMIDINE KINASE"/>
    <property type="match status" value="1"/>
</dbReference>
<dbReference type="Proteomes" id="UP000182125">
    <property type="component" value="Unassembled WGS sequence"/>
</dbReference>
<organism evidence="16 18">
    <name type="scientific">Thermococcus thioreducens</name>
    <dbReference type="NCBI Taxonomy" id="277988"/>
    <lineage>
        <taxon>Archaea</taxon>
        <taxon>Methanobacteriati</taxon>
        <taxon>Methanobacteriota</taxon>
        <taxon>Thermococci</taxon>
        <taxon>Thermococcales</taxon>
        <taxon>Thermococcaceae</taxon>
        <taxon>Thermococcus</taxon>
    </lineage>
</organism>
<evidence type="ECO:0000313" key="17">
    <source>
        <dbReference type="EMBL" id="SEV81953.1"/>
    </source>
</evidence>
<evidence type="ECO:0000256" key="9">
    <source>
        <dbReference type="ARBA" id="ARBA00022833"/>
    </source>
</evidence>
<dbReference type="InterPro" id="IPR027417">
    <property type="entry name" value="P-loop_NTPase"/>
</dbReference>
<keyword evidence="8 12" id="KW-0418">Kinase</keyword>
<dbReference type="PATRIC" id="fig|277988.4.peg.667"/>
<dbReference type="GO" id="GO:0004797">
    <property type="term" value="F:thymidine kinase activity"/>
    <property type="evidence" value="ECO:0007669"/>
    <property type="project" value="UniProtKB-UniRule"/>
</dbReference>
<dbReference type="InterPro" id="IPR020633">
    <property type="entry name" value="Thymidine_kinase_CS"/>
</dbReference>
<feature type="active site" description="Proton acceptor" evidence="12 13">
    <location>
        <position position="92"/>
    </location>
</feature>
<comment type="subcellular location">
    <subcellularLocation>
        <location evidence="12">Cytoplasm</location>
    </subcellularLocation>
</comment>
<proteinExistence type="inferred from homology"/>
<evidence type="ECO:0000256" key="13">
    <source>
        <dbReference type="PIRSR" id="PIRSR035805-1"/>
    </source>
</evidence>
<dbReference type="AlphaFoldDB" id="A0A0Q2MT51"/>
<dbReference type="GO" id="GO:0071897">
    <property type="term" value="P:DNA biosynthetic process"/>
    <property type="evidence" value="ECO:0007669"/>
    <property type="project" value="UniProtKB-KW"/>
</dbReference>
<evidence type="ECO:0000313" key="16">
    <source>
        <dbReference type="EMBL" id="KQH82911.1"/>
    </source>
</evidence>
<dbReference type="GO" id="GO:0046104">
    <property type="term" value="P:thymidine metabolic process"/>
    <property type="evidence" value="ECO:0007669"/>
    <property type="project" value="TreeGrafter"/>
</dbReference>
<dbReference type="PIRSF" id="PIRSF035805">
    <property type="entry name" value="TK_cell"/>
    <property type="match status" value="1"/>
</dbReference>
<evidence type="ECO:0000256" key="8">
    <source>
        <dbReference type="ARBA" id="ARBA00022777"/>
    </source>
</evidence>
<dbReference type="Pfam" id="PF00265">
    <property type="entry name" value="TK"/>
    <property type="match status" value="1"/>
</dbReference>
<dbReference type="GO" id="GO:0042802">
    <property type="term" value="F:identical protein binding"/>
    <property type="evidence" value="ECO:0007669"/>
    <property type="project" value="UniProtKB-ARBA"/>
</dbReference>
<dbReference type="RefSeq" id="WP_055428884.1">
    <property type="nucleotide sequence ID" value="NZ_CP015105.1"/>
</dbReference>
<feature type="binding site" evidence="14">
    <location>
        <begin position="174"/>
        <end position="177"/>
    </location>
    <ligand>
        <name>substrate</name>
    </ligand>
</feature>
<comment type="catalytic activity">
    <reaction evidence="11 12">
        <text>thymidine + ATP = dTMP + ADP + H(+)</text>
        <dbReference type="Rhea" id="RHEA:19129"/>
        <dbReference type="ChEBI" id="CHEBI:15378"/>
        <dbReference type="ChEBI" id="CHEBI:17748"/>
        <dbReference type="ChEBI" id="CHEBI:30616"/>
        <dbReference type="ChEBI" id="CHEBI:63528"/>
        <dbReference type="ChEBI" id="CHEBI:456216"/>
        <dbReference type="EC" id="2.7.1.21"/>
    </reaction>
</comment>
<dbReference type="OrthoDB" id="372131at2157"/>
<gene>
    <name evidence="12" type="primary">tdk</name>
    <name evidence="15" type="ORF">A3L14_09165</name>
    <name evidence="16" type="ORF">AMR53_03140</name>
    <name evidence="17" type="ORF">SAMN05216170_0105</name>
</gene>
<dbReference type="HAMAP" id="MF_00124">
    <property type="entry name" value="Thymidine_kinase"/>
    <property type="match status" value="1"/>
</dbReference>
<evidence type="ECO:0000256" key="4">
    <source>
        <dbReference type="ARBA" id="ARBA00022634"/>
    </source>
</evidence>
<feature type="binding site" evidence="12">
    <location>
        <position position="189"/>
    </location>
    <ligand>
        <name>Zn(2+)</name>
        <dbReference type="ChEBI" id="CHEBI:29105"/>
    </ligand>
</feature>
<keyword evidence="10 12" id="KW-0067">ATP-binding</keyword>
<keyword evidence="9 12" id="KW-0862">Zinc</keyword>
<dbReference type="EMBL" id="CP015105">
    <property type="protein sequence ID" value="ASJ13043.1"/>
    <property type="molecule type" value="Genomic_DNA"/>
</dbReference>
<dbReference type="GO" id="GO:0005737">
    <property type="term" value="C:cytoplasm"/>
    <property type="evidence" value="ECO:0007669"/>
    <property type="project" value="UniProtKB-SubCell"/>
</dbReference>
<reference evidence="16 18" key="1">
    <citation type="submission" date="2015-08" db="EMBL/GenBank/DDBJ databases">
        <title>Thermococcus thioreducens DSM 14981 genome sequencing.</title>
        <authorList>
            <person name="Hong S.-J."/>
            <person name="Kim M.-C."/>
            <person name="Shin J.-H."/>
        </authorList>
    </citation>
    <scope>NUCLEOTIDE SEQUENCE [LARGE SCALE GENOMIC DNA]</scope>
    <source>
        <strain evidence="16 18">DSM 14981</strain>
    </source>
</reference>
<evidence type="ECO:0000256" key="3">
    <source>
        <dbReference type="ARBA" id="ARBA00022490"/>
    </source>
</evidence>
<dbReference type="InterPro" id="IPR001267">
    <property type="entry name" value="Thymidine_kinase"/>
</dbReference>
<dbReference type="KEGG" id="ttd:A3L14_09165"/>
<keyword evidence="7 12" id="KW-0547">Nucleotide-binding</keyword>
<dbReference type="GO" id="GO:0005524">
    <property type="term" value="F:ATP binding"/>
    <property type="evidence" value="ECO:0007669"/>
    <property type="project" value="UniProtKB-UniRule"/>
</dbReference>
<dbReference type="Gene3D" id="3.30.60.20">
    <property type="match status" value="1"/>
</dbReference>
<dbReference type="NCBIfam" id="NF003296">
    <property type="entry name" value="PRK04296.1-1"/>
    <property type="match status" value="1"/>
</dbReference>
<evidence type="ECO:0000256" key="10">
    <source>
        <dbReference type="ARBA" id="ARBA00022840"/>
    </source>
</evidence>
<dbReference type="Gene3D" id="3.40.50.300">
    <property type="entry name" value="P-loop containing nucleotide triphosphate hydrolases"/>
    <property type="match status" value="1"/>
</dbReference>
<feature type="binding site" evidence="12">
    <location>
        <position position="148"/>
    </location>
    <ligand>
        <name>Zn(2+)</name>
        <dbReference type="ChEBI" id="CHEBI:29105"/>
    </ligand>
</feature>
<feature type="binding site" evidence="14">
    <location>
        <position position="182"/>
    </location>
    <ligand>
        <name>substrate</name>
    </ligand>
</feature>
<accession>A0A0Q2MT51</accession>
<feature type="binding site" evidence="12">
    <location>
        <position position="186"/>
    </location>
    <ligand>
        <name>Zn(2+)</name>
        <dbReference type="ChEBI" id="CHEBI:29105"/>
    </ligand>
</feature>
<dbReference type="EMBL" id="LIXN01000004">
    <property type="protein sequence ID" value="KQH82911.1"/>
    <property type="molecule type" value="Genomic_DNA"/>
</dbReference>
<evidence type="ECO:0000256" key="2">
    <source>
        <dbReference type="ARBA" id="ARBA00012118"/>
    </source>
</evidence>
<reference evidence="17 19" key="3">
    <citation type="submission" date="2016-10" db="EMBL/GenBank/DDBJ databases">
        <authorList>
            <person name="de Groot N.N."/>
        </authorList>
    </citation>
    <scope>NUCLEOTIDE SEQUENCE [LARGE SCALE GENOMIC DNA]</scope>
    <source>
        <strain evidence="17 19">OGL-20</strain>
    </source>
</reference>
<evidence type="ECO:0000256" key="6">
    <source>
        <dbReference type="ARBA" id="ARBA00022723"/>
    </source>
</evidence>
<feature type="binding site" evidence="12">
    <location>
        <position position="151"/>
    </location>
    <ligand>
        <name>Zn(2+)</name>
        <dbReference type="ChEBI" id="CHEBI:29105"/>
    </ligand>
</feature>
<sequence>MVHPGGFLEVITGPMFAGKTTELIKRIERQMFAKRKAALFKPAIDNRYSEDEVVAHNGLRYEAFVIPTDEEGVGRIVEITKREGYEVIGIDEVQFFPMSIVEALERLADEGVYVIASGLNLDFKGDPFPVTRELLVRADNIVYLTAVCTVCGRPATRSQRLIDGKPAPRDSPVILVGGSESYEARCREHHEVPSSE</sequence>
<keyword evidence="20" id="KW-1185">Reference proteome</keyword>
<evidence type="ECO:0000256" key="5">
    <source>
        <dbReference type="ARBA" id="ARBA00022679"/>
    </source>
</evidence>
<dbReference type="Proteomes" id="UP000051862">
    <property type="component" value="Unassembled WGS sequence"/>
</dbReference>
<evidence type="ECO:0000256" key="11">
    <source>
        <dbReference type="ARBA" id="ARBA00048254"/>
    </source>
</evidence>
<comment type="similarity">
    <text evidence="1 12">Belongs to the thymidine kinase family.</text>
</comment>
<dbReference type="STRING" id="277988.SAMN05216170_0105"/>
<dbReference type="Proteomes" id="UP000250136">
    <property type="component" value="Chromosome"/>
</dbReference>
<dbReference type="SUPFAM" id="SSF57716">
    <property type="entry name" value="Glucocorticoid receptor-like (DNA-binding domain)"/>
    <property type="match status" value="1"/>
</dbReference>
<dbReference type="GO" id="GO:0008270">
    <property type="term" value="F:zinc ion binding"/>
    <property type="evidence" value="ECO:0007669"/>
    <property type="project" value="UniProtKB-UniRule"/>
</dbReference>
<evidence type="ECO:0000313" key="18">
    <source>
        <dbReference type="Proteomes" id="UP000051862"/>
    </source>
</evidence>
<dbReference type="SUPFAM" id="SSF52540">
    <property type="entry name" value="P-loop containing nucleoside triphosphate hydrolases"/>
    <property type="match status" value="1"/>
</dbReference>
<evidence type="ECO:0000313" key="15">
    <source>
        <dbReference type="EMBL" id="ASJ13043.1"/>
    </source>
</evidence>
<name>A0A0Q2MT51_9EURY</name>
<evidence type="ECO:0000256" key="14">
    <source>
        <dbReference type="PIRSR" id="PIRSR035805-2"/>
    </source>
</evidence>
<keyword evidence="3 12" id="KW-0963">Cytoplasm</keyword>
<dbReference type="FunFam" id="3.40.50.300:FF:001270">
    <property type="entry name" value="Thymidine kinase"/>
    <property type="match status" value="1"/>
</dbReference>
<evidence type="ECO:0000256" key="12">
    <source>
        <dbReference type="HAMAP-Rule" id="MF_00124"/>
    </source>
</evidence>
<evidence type="ECO:0000313" key="19">
    <source>
        <dbReference type="Proteomes" id="UP000182125"/>
    </source>
</evidence>
<dbReference type="PANTHER" id="PTHR11441:SF0">
    <property type="entry name" value="THYMIDINE KINASE, CYTOSOLIC"/>
    <property type="match status" value="1"/>
</dbReference>
<comment type="subunit">
    <text evidence="12">Homotetramer.</text>
</comment>
<dbReference type="PROSITE" id="PS00603">
    <property type="entry name" value="TK_CELLULAR_TYPE"/>
    <property type="match status" value="1"/>
</dbReference>
<feature type="binding site" evidence="12">
    <location>
        <begin position="91"/>
        <end position="94"/>
    </location>
    <ligand>
        <name>ATP</name>
        <dbReference type="ChEBI" id="CHEBI:30616"/>
    </ligand>
</feature>
<feature type="binding site" evidence="12">
    <location>
        <begin position="13"/>
        <end position="20"/>
    </location>
    <ligand>
        <name>ATP</name>
        <dbReference type="ChEBI" id="CHEBI:30616"/>
    </ligand>
</feature>
<protein>
    <recommendedName>
        <fullName evidence="2 12">Thymidine kinase</fullName>
        <ecNumber evidence="2 12">2.7.1.21</ecNumber>
    </recommendedName>
</protein>
<evidence type="ECO:0000313" key="20">
    <source>
        <dbReference type="Proteomes" id="UP000250136"/>
    </source>
</evidence>
<evidence type="ECO:0000256" key="1">
    <source>
        <dbReference type="ARBA" id="ARBA00007587"/>
    </source>
</evidence>
<reference evidence="15 20" key="2">
    <citation type="submission" date="2016-04" db="EMBL/GenBank/DDBJ databases">
        <title>Complete genome sequence of Thermococcus thioreducens type strain OGL-20P.</title>
        <authorList>
            <person name="Oger P.M."/>
        </authorList>
    </citation>
    <scope>NUCLEOTIDE SEQUENCE [LARGE SCALE GENOMIC DNA]</scope>
    <source>
        <strain evidence="15 20">OGL-20P</strain>
    </source>
</reference>
<evidence type="ECO:0000256" key="7">
    <source>
        <dbReference type="ARBA" id="ARBA00022741"/>
    </source>
</evidence>
<dbReference type="EC" id="2.7.1.21" evidence="2 12"/>
<keyword evidence="5 12" id="KW-0808">Transferase</keyword>
<dbReference type="GeneID" id="33334593"/>
<keyword evidence="4 12" id="KW-0237">DNA synthesis</keyword>
<keyword evidence="6 12" id="KW-0479">Metal-binding</keyword>
<dbReference type="FunFam" id="3.30.60.20:FF:000026">
    <property type="entry name" value="Thymidine kinase"/>
    <property type="match status" value="1"/>
</dbReference>
<dbReference type="EMBL" id="FOIW01000001">
    <property type="protein sequence ID" value="SEV81953.1"/>
    <property type="molecule type" value="Genomic_DNA"/>
</dbReference>